<dbReference type="InterPro" id="IPR036875">
    <property type="entry name" value="Znf_CCHC_sf"/>
</dbReference>
<dbReference type="Proteomes" id="UP000054196">
    <property type="component" value="Unassembled WGS sequence"/>
</dbReference>
<dbReference type="PROSITE" id="PS50158">
    <property type="entry name" value="ZF_CCHC"/>
    <property type="match status" value="1"/>
</dbReference>
<keyword evidence="1" id="KW-0507">mRNA processing</keyword>
<dbReference type="AlphaFoldDB" id="R7S1Z9"/>
<dbReference type="SUPFAM" id="SSF57756">
    <property type="entry name" value="Retrovirus zinc finger-like domains"/>
    <property type="match status" value="1"/>
</dbReference>
<gene>
    <name evidence="5" type="ORF">PUNSTDRAFT_147068</name>
</gene>
<proteinExistence type="predicted"/>
<reference evidence="6" key="1">
    <citation type="journal article" date="2012" name="Science">
        <title>The Paleozoic origin of enzymatic lignin decomposition reconstructed from 31 fungal genomes.</title>
        <authorList>
            <person name="Floudas D."/>
            <person name="Binder M."/>
            <person name="Riley R."/>
            <person name="Barry K."/>
            <person name="Blanchette R.A."/>
            <person name="Henrissat B."/>
            <person name="Martinez A.T."/>
            <person name="Otillar R."/>
            <person name="Spatafora J.W."/>
            <person name="Yadav J.S."/>
            <person name="Aerts A."/>
            <person name="Benoit I."/>
            <person name="Boyd A."/>
            <person name="Carlson A."/>
            <person name="Copeland A."/>
            <person name="Coutinho P.M."/>
            <person name="de Vries R.P."/>
            <person name="Ferreira P."/>
            <person name="Findley K."/>
            <person name="Foster B."/>
            <person name="Gaskell J."/>
            <person name="Glotzer D."/>
            <person name="Gorecki P."/>
            <person name="Heitman J."/>
            <person name="Hesse C."/>
            <person name="Hori C."/>
            <person name="Igarashi K."/>
            <person name="Jurgens J.A."/>
            <person name="Kallen N."/>
            <person name="Kersten P."/>
            <person name="Kohler A."/>
            <person name="Kuees U."/>
            <person name="Kumar T.K.A."/>
            <person name="Kuo A."/>
            <person name="LaButti K."/>
            <person name="Larrondo L.F."/>
            <person name="Lindquist E."/>
            <person name="Ling A."/>
            <person name="Lombard V."/>
            <person name="Lucas S."/>
            <person name="Lundell T."/>
            <person name="Martin R."/>
            <person name="McLaughlin D.J."/>
            <person name="Morgenstern I."/>
            <person name="Morin E."/>
            <person name="Murat C."/>
            <person name="Nagy L.G."/>
            <person name="Nolan M."/>
            <person name="Ohm R.A."/>
            <person name="Patyshakuliyeva A."/>
            <person name="Rokas A."/>
            <person name="Ruiz-Duenas F.J."/>
            <person name="Sabat G."/>
            <person name="Salamov A."/>
            <person name="Samejima M."/>
            <person name="Schmutz J."/>
            <person name="Slot J.C."/>
            <person name="St John F."/>
            <person name="Stenlid J."/>
            <person name="Sun H."/>
            <person name="Sun S."/>
            <person name="Syed K."/>
            <person name="Tsang A."/>
            <person name="Wiebenga A."/>
            <person name="Young D."/>
            <person name="Pisabarro A."/>
            <person name="Eastwood D.C."/>
            <person name="Martin F."/>
            <person name="Cullen D."/>
            <person name="Grigoriev I.V."/>
            <person name="Hibbett D.S."/>
        </authorList>
    </citation>
    <scope>NUCLEOTIDE SEQUENCE [LARGE SCALE GENOMIC DNA]</scope>
    <source>
        <strain evidence="6">HHB-11173 SS5</strain>
    </source>
</reference>
<keyword evidence="2" id="KW-0479">Metal-binding</keyword>
<dbReference type="eggNOG" id="ENOG502SINH">
    <property type="taxonomic scope" value="Eukaryota"/>
</dbReference>
<feature type="domain" description="CCHC-type" evidence="4">
    <location>
        <begin position="378"/>
        <end position="393"/>
    </location>
</feature>
<dbReference type="OrthoDB" id="3268646at2759"/>
<organism evidence="5 6">
    <name type="scientific">Punctularia strigosozonata (strain HHB-11173)</name>
    <name type="common">White-rot fungus</name>
    <dbReference type="NCBI Taxonomy" id="741275"/>
    <lineage>
        <taxon>Eukaryota</taxon>
        <taxon>Fungi</taxon>
        <taxon>Dikarya</taxon>
        <taxon>Basidiomycota</taxon>
        <taxon>Agaricomycotina</taxon>
        <taxon>Agaricomycetes</taxon>
        <taxon>Corticiales</taxon>
        <taxon>Punctulariaceae</taxon>
        <taxon>Punctularia</taxon>
    </lineage>
</organism>
<dbReference type="GeneID" id="18881777"/>
<evidence type="ECO:0000256" key="3">
    <source>
        <dbReference type="SAM" id="MobiDB-lite"/>
    </source>
</evidence>
<dbReference type="RefSeq" id="XP_007389505.1">
    <property type="nucleotide sequence ID" value="XM_007389443.1"/>
</dbReference>
<accession>R7S1Z9</accession>
<evidence type="ECO:0000256" key="2">
    <source>
        <dbReference type="PROSITE-ProRule" id="PRU00047"/>
    </source>
</evidence>
<evidence type="ECO:0000313" key="6">
    <source>
        <dbReference type="Proteomes" id="UP000054196"/>
    </source>
</evidence>
<keyword evidence="2" id="KW-0862">Zinc</keyword>
<protein>
    <recommendedName>
        <fullName evidence="4">CCHC-type domain-containing protein</fullName>
    </recommendedName>
</protein>
<feature type="compositionally biased region" description="Basic residues" evidence="3">
    <location>
        <begin position="249"/>
        <end position="258"/>
    </location>
</feature>
<evidence type="ECO:0000259" key="4">
    <source>
        <dbReference type="PROSITE" id="PS50158"/>
    </source>
</evidence>
<feature type="compositionally biased region" description="Low complexity" evidence="3">
    <location>
        <begin position="355"/>
        <end position="364"/>
    </location>
</feature>
<dbReference type="GO" id="GO:0003676">
    <property type="term" value="F:nucleic acid binding"/>
    <property type="evidence" value="ECO:0007669"/>
    <property type="project" value="InterPro"/>
</dbReference>
<keyword evidence="6" id="KW-1185">Reference proteome</keyword>
<feature type="compositionally biased region" description="Basic and acidic residues" evidence="3">
    <location>
        <begin position="11"/>
        <end position="20"/>
    </location>
</feature>
<evidence type="ECO:0000313" key="5">
    <source>
        <dbReference type="EMBL" id="EIN03266.1"/>
    </source>
</evidence>
<name>R7S1Z9_PUNST</name>
<dbReference type="GO" id="GO:0006397">
    <property type="term" value="P:mRNA processing"/>
    <property type="evidence" value="ECO:0007669"/>
    <property type="project" value="UniProtKB-KW"/>
</dbReference>
<dbReference type="EMBL" id="JH687689">
    <property type="protein sequence ID" value="EIN03266.1"/>
    <property type="molecule type" value="Genomic_DNA"/>
</dbReference>
<feature type="region of interest" description="Disordered" evidence="3">
    <location>
        <begin position="1"/>
        <end position="20"/>
    </location>
</feature>
<evidence type="ECO:0000256" key="1">
    <source>
        <dbReference type="ARBA" id="ARBA00022664"/>
    </source>
</evidence>
<dbReference type="GO" id="GO:0008270">
    <property type="term" value="F:zinc ion binding"/>
    <property type="evidence" value="ECO:0007669"/>
    <property type="project" value="UniProtKB-KW"/>
</dbReference>
<dbReference type="HOGENOM" id="CLU_004135_0_0_1"/>
<feature type="compositionally biased region" description="Acidic residues" evidence="3">
    <location>
        <begin position="228"/>
        <end position="245"/>
    </location>
</feature>
<feature type="region of interest" description="Disordered" evidence="3">
    <location>
        <begin position="223"/>
        <end position="260"/>
    </location>
</feature>
<feature type="region of interest" description="Disordered" evidence="3">
    <location>
        <begin position="471"/>
        <end position="577"/>
    </location>
</feature>
<dbReference type="KEGG" id="psq:PUNSTDRAFT_147068"/>
<dbReference type="OMA" id="THNDGAY"/>
<keyword evidence="2" id="KW-0863">Zinc-finger</keyword>
<feature type="region of interest" description="Disordered" evidence="3">
    <location>
        <begin position="327"/>
        <end position="367"/>
    </location>
</feature>
<feature type="compositionally biased region" description="Polar residues" evidence="3">
    <location>
        <begin position="568"/>
        <end position="577"/>
    </location>
</feature>
<dbReference type="InterPro" id="IPR001878">
    <property type="entry name" value="Znf_CCHC"/>
</dbReference>
<sequence>MVEARGVLDMPPRRSRDAPETFKGDYTTIRDFIMDYEQLCRKHNIDDDADKVSLIRRYCSRSVREVIEGMLYFTNPDWDNFKRELLCKYNDDRNDLKFSLRDLRELVALSKQDTISNIDEFRNYERNFIRVGGWLLGKSKINEQQSNYYFWKGLPKTLRNQLERKLYELYPTDIDVTVPFKKERIIAAAEVLFPRNRFDMDDSDDEEDLGFLKKRTLSRKPRLFAGYNDDDDSESDTLIEESDDEDRWRSHHKTKKNKTKDTLASAYPQQLDNKKQEEVEQLITQLHGMSLNDPTYAALYYRAKKIDPDIVGVVSAPSTMVQSTPQVMNRNYNSTPPMPTQVQAQPPQPPPQPQPQRQYQQQSPSTFPSNFRATQFMCYGCGQAGHRIAVCPELKPYRDQHYIKTVDGRLVQANGEPIPRNPGEPMIKTIERMFPRSNITVVPEELDQIWLNNEQEQDDDDDEVTVYMARDGLRSGTRPKDGSKANRIPAHDTSFPKMTNKGWVGKQRNPPKPADTQPQHTPVDVFDKAFNSDDSDVIMEDPQLAPVTILKRPSPTTQEKDREAQKSGKLTSLNSEQ</sequence>
<feature type="non-terminal residue" evidence="5">
    <location>
        <position position="577"/>
    </location>
</feature>